<dbReference type="Pfam" id="PF02618">
    <property type="entry name" value="YceG"/>
    <property type="match status" value="1"/>
</dbReference>
<evidence type="ECO:0000256" key="5">
    <source>
        <dbReference type="ARBA" id="ARBA00023239"/>
    </source>
</evidence>
<accession>A0A381QXI7</accession>
<keyword evidence="3 7" id="KW-1133">Transmembrane helix</keyword>
<feature type="transmembrane region" description="Helical" evidence="7">
    <location>
        <begin position="7"/>
        <end position="27"/>
    </location>
</feature>
<name>A0A381QXI7_9ZZZZ</name>
<dbReference type="PANTHER" id="PTHR30518:SF2">
    <property type="entry name" value="ENDOLYTIC MUREIN TRANSGLYCOSYLASE"/>
    <property type="match status" value="1"/>
</dbReference>
<evidence type="ECO:0000256" key="1">
    <source>
        <dbReference type="ARBA" id="ARBA00022475"/>
    </source>
</evidence>
<keyword evidence="1" id="KW-1003">Cell membrane</keyword>
<keyword evidence="4 7" id="KW-0472">Membrane</keyword>
<keyword evidence="2 7" id="KW-0812">Transmembrane</keyword>
<dbReference type="PANTHER" id="PTHR30518">
    <property type="entry name" value="ENDOLYTIC MUREIN TRANSGLYCOSYLASE"/>
    <property type="match status" value="1"/>
</dbReference>
<proteinExistence type="inferred from homology"/>
<keyword evidence="6" id="KW-0961">Cell wall biogenesis/degradation</keyword>
<dbReference type="Gene3D" id="3.30.160.60">
    <property type="entry name" value="Classic Zinc Finger"/>
    <property type="match status" value="1"/>
</dbReference>
<keyword evidence="5" id="KW-0456">Lyase</keyword>
<organism evidence="8">
    <name type="scientific">marine metagenome</name>
    <dbReference type="NCBI Taxonomy" id="408172"/>
    <lineage>
        <taxon>unclassified sequences</taxon>
        <taxon>metagenomes</taxon>
        <taxon>ecological metagenomes</taxon>
    </lineage>
</organism>
<dbReference type="GO" id="GO:0071555">
    <property type="term" value="P:cell wall organization"/>
    <property type="evidence" value="ECO:0007669"/>
    <property type="project" value="UniProtKB-KW"/>
</dbReference>
<dbReference type="EMBL" id="UINC01001561">
    <property type="protein sequence ID" value="SUZ83684.1"/>
    <property type="molecule type" value="Genomic_DNA"/>
</dbReference>
<evidence type="ECO:0000256" key="2">
    <source>
        <dbReference type="ARBA" id="ARBA00022692"/>
    </source>
</evidence>
<dbReference type="CDD" id="cd08010">
    <property type="entry name" value="MltG_like"/>
    <property type="match status" value="1"/>
</dbReference>
<evidence type="ECO:0000256" key="6">
    <source>
        <dbReference type="ARBA" id="ARBA00023316"/>
    </source>
</evidence>
<evidence type="ECO:0000256" key="7">
    <source>
        <dbReference type="SAM" id="Phobius"/>
    </source>
</evidence>
<evidence type="ECO:0000256" key="3">
    <source>
        <dbReference type="ARBA" id="ARBA00022989"/>
    </source>
</evidence>
<dbReference type="NCBIfam" id="TIGR00247">
    <property type="entry name" value="endolytic transglycosylase MltG"/>
    <property type="match status" value="1"/>
</dbReference>
<evidence type="ECO:0000256" key="4">
    <source>
        <dbReference type="ARBA" id="ARBA00023136"/>
    </source>
</evidence>
<dbReference type="GO" id="GO:0016829">
    <property type="term" value="F:lyase activity"/>
    <property type="evidence" value="ECO:0007669"/>
    <property type="project" value="UniProtKB-KW"/>
</dbReference>
<reference evidence="8" key="1">
    <citation type="submission" date="2018-05" db="EMBL/GenBank/DDBJ databases">
        <authorList>
            <person name="Lanie J.A."/>
            <person name="Ng W.-L."/>
            <person name="Kazmierczak K.M."/>
            <person name="Andrzejewski T.M."/>
            <person name="Davidsen T.M."/>
            <person name="Wayne K.J."/>
            <person name="Tettelin H."/>
            <person name="Glass J.I."/>
            <person name="Rusch D."/>
            <person name="Podicherti R."/>
            <person name="Tsui H.-C.T."/>
            <person name="Winkler M.E."/>
        </authorList>
    </citation>
    <scope>NUCLEOTIDE SEQUENCE</scope>
</reference>
<evidence type="ECO:0008006" key="9">
    <source>
        <dbReference type="Google" id="ProtNLM"/>
    </source>
</evidence>
<dbReference type="HAMAP" id="MF_02065">
    <property type="entry name" value="MltG"/>
    <property type="match status" value="1"/>
</dbReference>
<dbReference type="AlphaFoldDB" id="A0A381QXI7"/>
<protein>
    <recommendedName>
        <fullName evidence="9">Endolytic transglycosylase MltG</fullName>
    </recommendedName>
</protein>
<sequence length="347" mass="40815">MKSKNIIIKLGVIFFLFITVAFLYNYYSTFFSDNTNFDTSEVYLYIPSETDSNNLKSQISPFLKDSITFFKAAEKKEYFKNIKAGKYEIKKGFSNNDIINSLRSKNIPVKVTFNNVERLENFVSKISKLIEADSISLMNSIRDKDFLNENNLTSESVFGIFLPNTYEFYWNTNANVFRDKMLKEFNLFWNLSRTEKAKSYGLSPIEVSVLASIVQRETQKVDERPTISGVYYNRLKKRMKLQADPTIVYTIKQKKGFDKKIKRILYRDLKIKSPYNTYLYKGLPPGPIYMPDVSSIESVLNLQDHNYLFFVADVKRPGYHMFANTLSQHNRNKRQYTSWLRKNNIRR</sequence>
<evidence type="ECO:0000313" key="8">
    <source>
        <dbReference type="EMBL" id="SUZ83684.1"/>
    </source>
</evidence>
<gene>
    <name evidence="8" type="ORF">METZ01_LOCUS36538</name>
</gene>
<dbReference type="InterPro" id="IPR003770">
    <property type="entry name" value="MLTG-like"/>
</dbReference>